<evidence type="ECO:0000259" key="10">
    <source>
        <dbReference type="PROSITE" id="PS51695"/>
    </source>
</evidence>
<proteinExistence type="predicted"/>
<dbReference type="InterPro" id="IPR015366">
    <property type="entry name" value="S53_propep"/>
</dbReference>
<organism evidence="11 12">
    <name type="scientific">Phialocephala subalpina</name>
    <dbReference type="NCBI Taxonomy" id="576137"/>
    <lineage>
        <taxon>Eukaryota</taxon>
        <taxon>Fungi</taxon>
        <taxon>Dikarya</taxon>
        <taxon>Ascomycota</taxon>
        <taxon>Pezizomycotina</taxon>
        <taxon>Leotiomycetes</taxon>
        <taxon>Helotiales</taxon>
        <taxon>Mollisiaceae</taxon>
        <taxon>Phialocephala</taxon>
        <taxon>Phialocephala fortinii species complex</taxon>
    </lineage>
</organism>
<evidence type="ECO:0000256" key="1">
    <source>
        <dbReference type="ARBA" id="ARBA00001913"/>
    </source>
</evidence>
<gene>
    <name evidence="11" type="ORF">PAC_09781</name>
</gene>
<keyword evidence="12" id="KW-1185">Reference proteome</keyword>
<dbReference type="InterPro" id="IPR036852">
    <property type="entry name" value="Peptidase_S8/S53_dom_sf"/>
</dbReference>
<evidence type="ECO:0000256" key="6">
    <source>
        <dbReference type="ARBA" id="ARBA00022825"/>
    </source>
</evidence>
<comment type="cofactor">
    <cofactor evidence="1">
        <name>Ca(2+)</name>
        <dbReference type="ChEBI" id="CHEBI:29108"/>
    </cofactor>
</comment>
<keyword evidence="4" id="KW-0479">Metal-binding</keyword>
<dbReference type="Proteomes" id="UP000184330">
    <property type="component" value="Unassembled WGS sequence"/>
</dbReference>
<dbReference type="GO" id="GO:0008240">
    <property type="term" value="F:tripeptidyl-peptidase activity"/>
    <property type="evidence" value="ECO:0007669"/>
    <property type="project" value="TreeGrafter"/>
</dbReference>
<feature type="domain" description="Peptidase S53" evidence="10">
    <location>
        <begin position="110"/>
        <end position="438"/>
    </location>
</feature>
<dbReference type="PANTHER" id="PTHR14218:SF35">
    <property type="entry name" value="PEPTIDASE S53 DOMAIN-CONTAINING PROTEIN"/>
    <property type="match status" value="1"/>
</dbReference>
<dbReference type="AlphaFoldDB" id="A0A1L7X4F2"/>
<dbReference type="STRING" id="576137.A0A1L7X4F2"/>
<evidence type="ECO:0000256" key="5">
    <source>
        <dbReference type="ARBA" id="ARBA00022801"/>
    </source>
</evidence>
<accession>A0A1L7X4F2</accession>
<dbReference type="PROSITE" id="PS00138">
    <property type="entry name" value="SUBTILASE_SER"/>
    <property type="match status" value="1"/>
</dbReference>
<dbReference type="SUPFAM" id="SSF52743">
    <property type="entry name" value="Subtilisin-like"/>
    <property type="match status" value="1"/>
</dbReference>
<comment type="subcellular location">
    <subcellularLocation>
        <location evidence="2">Secreted</location>
        <location evidence="2">Extracellular space</location>
    </subcellularLocation>
</comment>
<name>A0A1L7X4F2_9HELO</name>
<dbReference type="CDD" id="cd04056">
    <property type="entry name" value="Peptidases_S53"/>
    <property type="match status" value="1"/>
</dbReference>
<dbReference type="PANTHER" id="PTHR14218">
    <property type="entry name" value="PROTEASE S8 TRIPEPTIDYL PEPTIDASE I CLN2"/>
    <property type="match status" value="1"/>
</dbReference>
<dbReference type="Pfam" id="PF09286">
    <property type="entry name" value="Pro-kuma_activ"/>
    <property type="match status" value="1"/>
</dbReference>
<dbReference type="InterPro" id="IPR050819">
    <property type="entry name" value="Tripeptidyl-peptidase_I"/>
</dbReference>
<dbReference type="GO" id="GO:0004252">
    <property type="term" value="F:serine-type endopeptidase activity"/>
    <property type="evidence" value="ECO:0007669"/>
    <property type="project" value="InterPro"/>
</dbReference>
<evidence type="ECO:0000313" key="11">
    <source>
        <dbReference type="EMBL" id="CZR59887.1"/>
    </source>
</evidence>
<dbReference type="EMBL" id="FJOG01000014">
    <property type="protein sequence ID" value="CZR59887.1"/>
    <property type="molecule type" value="Genomic_DNA"/>
</dbReference>
<dbReference type="GO" id="GO:0006508">
    <property type="term" value="P:proteolysis"/>
    <property type="evidence" value="ECO:0007669"/>
    <property type="project" value="UniProtKB-KW"/>
</dbReference>
<sequence>MPDHELFEKNLYDISTPEHQDYGKHLDHEEVRKETEDIQALVNPEVAATEAVLSWLSKSRISDSDIEDNGEWMNFKVSIAKAETMLDTTFHFYTHTFDKTQSKVIRTLEYSLPTSVFPYVFMIHPTTRFGQPKAMSSTIFSIESQDDVQKDLNDTASPISFLDPAYNRTITPTWLRALYNIGDYQADPDAESLLGVAGTGGVGPLVPVLDQAIANESSNGPYLDFLDHALALPDCELPQTITTSYGENEQSVPEAISRTVCDKFGQLGLRGVSVLFSSGDEGPGSACMTNDGKNTTRFLPTFPGACPYITSVGGTRWKGLYNEKKGGVPDVAAQGYRFVIVEQNRSVEISGTSASSPAFAAVVSLLNNARLSEGKKPLGFLNPWLYSVGKKGLERYYEWRVYRLSGLQLGSGDGAETPDFQKLLAISSPRFELPRIEQ</sequence>
<evidence type="ECO:0000256" key="9">
    <source>
        <dbReference type="PROSITE-ProRule" id="PRU01032"/>
    </source>
</evidence>
<keyword evidence="7" id="KW-0106">Calcium</keyword>
<dbReference type="InterPro" id="IPR030400">
    <property type="entry name" value="Sedolisin_dom"/>
</dbReference>
<evidence type="ECO:0000256" key="3">
    <source>
        <dbReference type="ARBA" id="ARBA00022670"/>
    </source>
</evidence>
<dbReference type="PROSITE" id="PS51695">
    <property type="entry name" value="SEDOLISIN"/>
    <property type="match status" value="1"/>
</dbReference>
<dbReference type="CDD" id="cd11377">
    <property type="entry name" value="Pro-peptidase_S53"/>
    <property type="match status" value="1"/>
</dbReference>
<dbReference type="OrthoDB" id="409122at2759"/>
<dbReference type="SMART" id="SM00944">
    <property type="entry name" value="Pro-kuma_activ"/>
    <property type="match status" value="1"/>
</dbReference>
<keyword evidence="6" id="KW-0720">Serine protease</keyword>
<keyword evidence="5" id="KW-0378">Hydrolase</keyword>
<evidence type="ECO:0000256" key="2">
    <source>
        <dbReference type="ARBA" id="ARBA00004239"/>
    </source>
</evidence>
<reference evidence="11 12" key="1">
    <citation type="submission" date="2016-03" db="EMBL/GenBank/DDBJ databases">
        <authorList>
            <person name="Ploux O."/>
        </authorList>
    </citation>
    <scope>NUCLEOTIDE SEQUENCE [LARGE SCALE GENOMIC DNA]</scope>
    <source>
        <strain evidence="11 12">UAMH 11012</strain>
    </source>
</reference>
<dbReference type="SUPFAM" id="SSF54897">
    <property type="entry name" value="Protease propeptides/inhibitors"/>
    <property type="match status" value="1"/>
</dbReference>
<evidence type="ECO:0000256" key="4">
    <source>
        <dbReference type="ARBA" id="ARBA00022723"/>
    </source>
</evidence>
<dbReference type="Gene3D" id="3.40.50.200">
    <property type="entry name" value="Peptidase S8/S53 domain"/>
    <property type="match status" value="2"/>
</dbReference>
<evidence type="ECO:0000256" key="8">
    <source>
        <dbReference type="ARBA" id="ARBA00023145"/>
    </source>
</evidence>
<dbReference type="GO" id="GO:0005576">
    <property type="term" value="C:extracellular region"/>
    <property type="evidence" value="ECO:0007669"/>
    <property type="project" value="UniProtKB-SubCell"/>
</dbReference>
<dbReference type="GO" id="GO:0046872">
    <property type="term" value="F:metal ion binding"/>
    <property type="evidence" value="ECO:0007669"/>
    <property type="project" value="UniProtKB-KW"/>
</dbReference>
<evidence type="ECO:0000313" key="12">
    <source>
        <dbReference type="Proteomes" id="UP000184330"/>
    </source>
</evidence>
<keyword evidence="8" id="KW-0865">Zymogen</keyword>
<comment type="caution">
    <text evidence="9">Lacks conserved residue(s) required for the propagation of feature annotation.</text>
</comment>
<keyword evidence="3" id="KW-0645">Protease</keyword>
<evidence type="ECO:0000256" key="7">
    <source>
        <dbReference type="ARBA" id="ARBA00022837"/>
    </source>
</evidence>
<dbReference type="InterPro" id="IPR023828">
    <property type="entry name" value="Peptidase_S8_Ser-AS"/>
</dbReference>
<protein>
    <submittedName>
        <fullName evidence="11">Related to tripeptidyl-peptidase I</fullName>
    </submittedName>
</protein>